<evidence type="ECO:0000313" key="7">
    <source>
        <dbReference type="EMBL" id="AGA78879.1"/>
    </source>
</evidence>
<feature type="active site" description="Proton acceptor" evidence="4">
    <location>
        <position position="212"/>
    </location>
</feature>
<dbReference type="STRING" id="926556.Echvi_2637"/>
<evidence type="ECO:0000256" key="1">
    <source>
        <dbReference type="ARBA" id="ARBA00022801"/>
    </source>
</evidence>
<gene>
    <name evidence="7" type="ordered locus">Echvi_2637</name>
</gene>
<sequence>MHHKSFFFTGLFCLLFPFVLFAQQHGESPRPKIGLVLSGGGAKGIAHVGVIKAMEEAGLRPDYIVGTSMGAVIGGLYAIGYNADELESIVLKADWDLIVSNRVSFNTIAFEEKEYYNRYVFELPVIKGKIAVPAGLIEGQKLTETLHYYTWPSIQYQDFDAFPIPFRCVTTDLKTGKGIVIESGYLADALRSSIAIPSAFTPFELDSTLVVDGGVVNNFPVDVAQDMGADIIIGVNVGEEDFLDPKELDSFSSILMQIAMASSYRKLSTNISGCDIYIKPDLKDYNTASFSSFKEILQLGHQAGEENFPVFKQLADSLDSHRKSAGIGLGVQPVRISNISITGNRLFSDELIRSKLGISPKDTVTREDVQSGVDRVFGVNGFRKVDYNLKPDGAGEYELFLKAKEKHNTILRGAFHYDNLFSAGILLNLTVRDLLGKPSRTVGILDVSQNPKFRLDHYKYLGSNKKFALNLRYNYLFQQIPEYEDGVRQDLFLNRETHIGANILTTHSLKQSFWFGGFYERSRAQSSFNISIPSEIRGAYYTYMGVRFMHTRNSLNDRNYPTKGAETIFEGLFRAYSDYRIKLRPGVDTLTLGQGGETVKIPKEVLDETLEGITPSGFVSLYFNYVKYFPINDHFQVSPTIAMGLTLSGQGDDYSYSEFTLGGYQRVDFNDTPIWGLNYAELTAENFGKLGVNFQWLPTKKLYLRMGTNLLGHGYHSPLGDGDGVDFDEFFEDRLIWGYGIDLTLDSFLGPITGGLSSNAKDGVIRPYLSIGFSFNYSDR</sequence>
<keyword evidence="3 4" id="KW-0443">Lipid metabolism</keyword>
<dbReference type="Gene3D" id="3.40.1090.10">
    <property type="entry name" value="Cytosolic phospholipase A2 catalytic domain"/>
    <property type="match status" value="2"/>
</dbReference>
<proteinExistence type="predicted"/>
<keyword evidence="5" id="KW-0732">Signal</keyword>
<feature type="short sequence motif" description="DGA/G" evidence="4">
    <location>
        <begin position="212"/>
        <end position="214"/>
    </location>
</feature>
<evidence type="ECO:0000256" key="5">
    <source>
        <dbReference type="SAM" id="SignalP"/>
    </source>
</evidence>
<feature type="short sequence motif" description="GXSXG" evidence="4">
    <location>
        <begin position="66"/>
        <end position="70"/>
    </location>
</feature>
<evidence type="ECO:0000313" key="8">
    <source>
        <dbReference type="Proteomes" id="UP000010796"/>
    </source>
</evidence>
<dbReference type="HOGENOM" id="CLU_014750_1_0_10"/>
<dbReference type="GO" id="GO:0019867">
    <property type="term" value="C:outer membrane"/>
    <property type="evidence" value="ECO:0007669"/>
    <property type="project" value="InterPro"/>
</dbReference>
<dbReference type="GO" id="GO:0016042">
    <property type="term" value="P:lipid catabolic process"/>
    <property type="evidence" value="ECO:0007669"/>
    <property type="project" value="UniProtKB-UniRule"/>
</dbReference>
<feature type="short sequence motif" description="GXGXXG" evidence="4">
    <location>
        <begin position="39"/>
        <end position="44"/>
    </location>
</feature>
<feature type="active site" description="Nucleophile" evidence="4">
    <location>
        <position position="68"/>
    </location>
</feature>
<dbReference type="InterPro" id="IPR043864">
    <property type="entry name" value="Omp85-like_dom"/>
</dbReference>
<dbReference type="eggNOG" id="COG1752">
    <property type="taxonomic scope" value="Bacteria"/>
</dbReference>
<feature type="domain" description="PNPLA" evidence="6">
    <location>
        <begin position="35"/>
        <end position="225"/>
    </location>
</feature>
<dbReference type="InterPro" id="IPR016035">
    <property type="entry name" value="Acyl_Trfase/lysoPLipase"/>
</dbReference>
<dbReference type="eggNOG" id="COG4775">
    <property type="taxonomic scope" value="Bacteria"/>
</dbReference>
<dbReference type="OrthoDB" id="9770965at2"/>
<name>L0FY84_ECHVK</name>
<dbReference type="PROSITE" id="PS51635">
    <property type="entry name" value="PNPLA"/>
    <property type="match status" value="1"/>
</dbReference>
<dbReference type="Pfam" id="PF01734">
    <property type="entry name" value="Patatin"/>
    <property type="match status" value="1"/>
</dbReference>
<dbReference type="Pfam" id="PF19143">
    <property type="entry name" value="Omp85_2"/>
    <property type="match status" value="2"/>
</dbReference>
<organism evidence="7 8">
    <name type="scientific">Echinicola vietnamensis (strain DSM 17526 / LMG 23754 / KMM 6221)</name>
    <dbReference type="NCBI Taxonomy" id="926556"/>
    <lineage>
        <taxon>Bacteria</taxon>
        <taxon>Pseudomonadati</taxon>
        <taxon>Bacteroidota</taxon>
        <taxon>Cytophagia</taxon>
        <taxon>Cytophagales</taxon>
        <taxon>Cyclobacteriaceae</taxon>
        <taxon>Echinicola</taxon>
    </lineage>
</organism>
<feature type="chain" id="PRO_5003942899" evidence="5">
    <location>
        <begin position="23"/>
        <end position="780"/>
    </location>
</feature>
<dbReference type="InterPro" id="IPR010827">
    <property type="entry name" value="BamA/TamA_POTRA"/>
</dbReference>
<evidence type="ECO:0000259" key="6">
    <source>
        <dbReference type="PROSITE" id="PS51635"/>
    </source>
</evidence>
<dbReference type="SUPFAM" id="SSF52151">
    <property type="entry name" value="FabD/lysophospholipase-like"/>
    <property type="match status" value="1"/>
</dbReference>
<evidence type="ECO:0000256" key="2">
    <source>
        <dbReference type="ARBA" id="ARBA00022963"/>
    </source>
</evidence>
<feature type="signal peptide" evidence="5">
    <location>
        <begin position="1"/>
        <end position="22"/>
    </location>
</feature>
<dbReference type="EMBL" id="CP003346">
    <property type="protein sequence ID" value="AGA78879.1"/>
    <property type="molecule type" value="Genomic_DNA"/>
</dbReference>
<evidence type="ECO:0000256" key="4">
    <source>
        <dbReference type="PROSITE-ProRule" id="PRU01161"/>
    </source>
</evidence>
<evidence type="ECO:0000256" key="3">
    <source>
        <dbReference type="ARBA" id="ARBA00023098"/>
    </source>
</evidence>
<reference evidence="8" key="1">
    <citation type="submission" date="2012-02" db="EMBL/GenBank/DDBJ databases">
        <title>The complete genome of Echinicola vietnamensis DSM 17526.</title>
        <authorList>
            <person name="Lucas S."/>
            <person name="Copeland A."/>
            <person name="Lapidus A."/>
            <person name="Glavina del Rio T."/>
            <person name="Dalin E."/>
            <person name="Tice H."/>
            <person name="Bruce D."/>
            <person name="Goodwin L."/>
            <person name="Pitluck S."/>
            <person name="Peters L."/>
            <person name="Ovchinnikova G."/>
            <person name="Teshima H."/>
            <person name="Kyrpides N."/>
            <person name="Mavromatis K."/>
            <person name="Ivanova N."/>
            <person name="Brettin T."/>
            <person name="Detter J.C."/>
            <person name="Han C."/>
            <person name="Larimer F."/>
            <person name="Land M."/>
            <person name="Hauser L."/>
            <person name="Markowitz V."/>
            <person name="Cheng J.-F."/>
            <person name="Hugenholtz P."/>
            <person name="Woyke T."/>
            <person name="Wu D."/>
            <person name="Brambilla E."/>
            <person name="Klenk H.-P."/>
            <person name="Eisen J.A."/>
        </authorList>
    </citation>
    <scope>NUCLEOTIDE SEQUENCE [LARGE SCALE GENOMIC DNA]</scope>
    <source>
        <strain evidence="8">DSM 17526 / LMG 23754 / KMM 6221</strain>
    </source>
</reference>
<keyword evidence="2 4" id="KW-0442">Lipid degradation</keyword>
<keyword evidence="1 4" id="KW-0378">Hydrolase</keyword>
<dbReference type="InterPro" id="IPR050301">
    <property type="entry name" value="NTE"/>
</dbReference>
<dbReference type="Gene3D" id="3.10.20.310">
    <property type="entry name" value="membrane protein fhac"/>
    <property type="match status" value="1"/>
</dbReference>
<protein>
    <submittedName>
        <fullName evidence="7">Putative esterase of the alpha-beta hydrolase superfamily</fullName>
    </submittedName>
</protein>
<dbReference type="GO" id="GO:0016787">
    <property type="term" value="F:hydrolase activity"/>
    <property type="evidence" value="ECO:0007669"/>
    <property type="project" value="UniProtKB-UniRule"/>
</dbReference>
<dbReference type="CDD" id="cd07205">
    <property type="entry name" value="Pat_PNPLA6_PNPLA7_NTE1_like"/>
    <property type="match status" value="1"/>
</dbReference>
<dbReference type="Pfam" id="PF07244">
    <property type="entry name" value="POTRA"/>
    <property type="match status" value="1"/>
</dbReference>
<dbReference type="AlphaFoldDB" id="L0FY84"/>
<dbReference type="InterPro" id="IPR002641">
    <property type="entry name" value="PNPLA_dom"/>
</dbReference>
<dbReference type="PANTHER" id="PTHR14226">
    <property type="entry name" value="NEUROPATHY TARGET ESTERASE/SWISS CHEESE D.MELANOGASTER"/>
    <property type="match status" value="1"/>
</dbReference>
<keyword evidence="8" id="KW-1185">Reference proteome</keyword>
<dbReference type="Proteomes" id="UP000010796">
    <property type="component" value="Chromosome"/>
</dbReference>
<dbReference type="PANTHER" id="PTHR14226:SF29">
    <property type="entry name" value="NEUROPATHY TARGET ESTERASE SWS"/>
    <property type="match status" value="1"/>
</dbReference>
<dbReference type="KEGG" id="evi:Echvi_2637"/>
<accession>L0FY84</accession>